<sequence>MFLFVAVLFQSCMSLQQVTVSKSEQVIEVPGTKDELYVKANEWMVRSFNNAKSVIQFQDKEAGKIMGKYLLHGSSQSIGDT</sequence>
<organism evidence="2 3">
    <name type="scientific">Mangrovibacterium marinum</name>
    <dbReference type="NCBI Taxonomy" id="1639118"/>
    <lineage>
        <taxon>Bacteria</taxon>
        <taxon>Pseudomonadati</taxon>
        <taxon>Bacteroidota</taxon>
        <taxon>Bacteroidia</taxon>
        <taxon>Marinilabiliales</taxon>
        <taxon>Prolixibacteraceae</taxon>
        <taxon>Mangrovibacterium</taxon>
    </lineage>
</organism>
<accession>A0A2T5C2Z3</accession>
<dbReference type="Proteomes" id="UP000243525">
    <property type="component" value="Unassembled WGS sequence"/>
</dbReference>
<dbReference type="AlphaFoldDB" id="A0A2T5C2Z3"/>
<dbReference type="RefSeq" id="WP_320168249.1">
    <property type="nucleotide sequence ID" value="NZ_OY782574.1"/>
</dbReference>
<protein>
    <submittedName>
        <fullName evidence="2">Uncharacterized protein with TBP-like fold DUF4468</fullName>
    </submittedName>
</protein>
<comment type="caution">
    <text evidence="2">The sequence shown here is derived from an EMBL/GenBank/DDBJ whole genome shotgun (WGS) entry which is preliminary data.</text>
</comment>
<dbReference type="Pfam" id="PF14730">
    <property type="entry name" value="DUF4468"/>
    <property type="match status" value="1"/>
</dbReference>
<keyword evidence="3" id="KW-1185">Reference proteome</keyword>
<feature type="domain" description="DUF4468" evidence="1">
    <location>
        <begin position="25"/>
        <end position="68"/>
    </location>
</feature>
<dbReference type="EMBL" id="QAAD01000006">
    <property type="protein sequence ID" value="PTN09110.1"/>
    <property type="molecule type" value="Genomic_DNA"/>
</dbReference>
<evidence type="ECO:0000313" key="3">
    <source>
        <dbReference type="Proteomes" id="UP000243525"/>
    </source>
</evidence>
<gene>
    <name evidence="2" type="ORF">C8N47_106211</name>
</gene>
<name>A0A2T5C2Z3_9BACT</name>
<evidence type="ECO:0000313" key="2">
    <source>
        <dbReference type="EMBL" id="PTN09110.1"/>
    </source>
</evidence>
<dbReference type="Gene3D" id="3.30.530.80">
    <property type="match status" value="1"/>
</dbReference>
<proteinExistence type="predicted"/>
<evidence type="ECO:0000259" key="1">
    <source>
        <dbReference type="Pfam" id="PF14730"/>
    </source>
</evidence>
<reference evidence="2 3" key="1">
    <citation type="submission" date="2018-04" db="EMBL/GenBank/DDBJ databases">
        <title>Genomic Encyclopedia of Archaeal and Bacterial Type Strains, Phase II (KMG-II): from individual species to whole genera.</title>
        <authorList>
            <person name="Goeker M."/>
        </authorList>
    </citation>
    <scope>NUCLEOTIDE SEQUENCE [LARGE SCALE GENOMIC DNA]</scope>
    <source>
        <strain evidence="2 3">DSM 28823</strain>
    </source>
</reference>
<dbReference type="InterPro" id="IPR027823">
    <property type="entry name" value="DUF4468"/>
</dbReference>